<name>A0A0F9UPM6_9ZZZZ</name>
<organism evidence="1">
    <name type="scientific">marine sediment metagenome</name>
    <dbReference type="NCBI Taxonomy" id="412755"/>
    <lineage>
        <taxon>unclassified sequences</taxon>
        <taxon>metagenomes</taxon>
        <taxon>ecological metagenomes</taxon>
    </lineage>
</organism>
<dbReference type="AlphaFoldDB" id="A0A0F9UPM6"/>
<reference evidence="1" key="1">
    <citation type="journal article" date="2015" name="Nature">
        <title>Complex archaea that bridge the gap between prokaryotes and eukaryotes.</title>
        <authorList>
            <person name="Spang A."/>
            <person name="Saw J.H."/>
            <person name="Jorgensen S.L."/>
            <person name="Zaremba-Niedzwiedzka K."/>
            <person name="Martijn J."/>
            <person name="Lind A.E."/>
            <person name="van Eijk R."/>
            <person name="Schleper C."/>
            <person name="Guy L."/>
            <person name="Ettema T.J."/>
        </authorList>
    </citation>
    <scope>NUCLEOTIDE SEQUENCE</scope>
</reference>
<comment type="caution">
    <text evidence="1">The sequence shown here is derived from an EMBL/GenBank/DDBJ whole genome shotgun (WGS) entry which is preliminary data.</text>
</comment>
<sequence length="159" mass="17110">MQCKVRIQMGPVQVEYEGPETFLKKDLAELLVKVANLTAEMGVLVSPDDPDADDNALGKGPIKGTTGTIAGKLNCKKGPELVIAAAAHLTFVAGKKSFSRSDLLNKMKTATHYYKQTHSGNLSKMLGTLVGSQKLLETSKDEYALSDEEKNSLEKALGK</sequence>
<accession>A0A0F9UPM6</accession>
<protein>
    <submittedName>
        <fullName evidence="1">Uncharacterized protein</fullName>
    </submittedName>
</protein>
<dbReference type="EMBL" id="LAZR01000073">
    <property type="protein sequence ID" value="KKN95095.1"/>
    <property type="molecule type" value="Genomic_DNA"/>
</dbReference>
<evidence type="ECO:0000313" key="1">
    <source>
        <dbReference type="EMBL" id="KKN95095.1"/>
    </source>
</evidence>
<gene>
    <name evidence="1" type="ORF">LCGC14_0181640</name>
</gene>
<proteinExistence type="predicted"/>